<dbReference type="GO" id="GO:0004413">
    <property type="term" value="F:homoserine kinase activity"/>
    <property type="evidence" value="ECO:0007669"/>
    <property type="project" value="UniProtKB-UniRule"/>
</dbReference>
<dbReference type="NCBIfam" id="NF003558">
    <property type="entry name" value="PRK05231.1"/>
    <property type="match status" value="1"/>
</dbReference>
<dbReference type="InterPro" id="IPR005280">
    <property type="entry name" value="Homoserine_kinase_II"/>
</dbReference>
<dbReference type="Gene3D" id="3.30.200.20">
    <property type="entry name" value="Phosphorylase Kinase, domain 1"/>
    <property type="match status" value="1"/>
</dbReference>
<dbReference type="HAMAP" id="MF_00301">
    <property type="entry name" value="Homoser_kinase_2"/>
    <property type="match status" value="1"/>
</dbReference>
<evidence type="ECO:0000256" key="5">
    <source>
        <dbReference type="ARBA" id="ARBA00022777"/>
    </source>
</evidence>
<proteinExistence type="inferred from homology"/>
<evidence type="ECO:0000256" key="2">
    <source>
        <dbReference type="ARBA" id="ARBA00022679"/>
    </source>
</evidence>
<keyword evidence="6 8" id="KW-0067">ATP-binding</keyword>
<dbReference type="AlphaFoldDB" id="A0A6S6SZB7"/>
<evidence type="ECO:0000256" key="9">
    <source>
        <dbReference type="NCBIfam" id="TIGR00938"/>
    </source>
</evidence>
<dbReference type="Gene3D" id="3.90.1200.10">
    <property type="match status" value="1"/>
</dbReference>
<dbReference type="InterPro" id="IPR050249">
    <property type="entry name" value="Pseudomonas-type_ThrB"/>
</dbReference>
<accession>A0A6S6SZB7</accession>
<dbReference type="SUPFAM" id="SSF56112">
    <property type="entry name" value="Protein kinase-like (PK-like)"/>
    <property type="match status" value="1"/>
</dbReference>
<dbReference type="EMBL" id="CACVAT010000122">
    <property type="protein sequence ID" value="CAA6808529.1"/>
    <property type="molecule type" value="Genomic_DNA"/>
</dbReference>
<comment type="pathway">
    <text evidence="8">Amino-acid biosynthesis; L-threonine biosynthesis; L-threonine from L-aspartate: step 4/5.</text>
</comment>
<protein>
    <recommendedName>
        <fullName evidence="8 9">Homoserine kinase</fullName>
        <shortName evidence="8">HK</shortName>
        <shortName evidence="8">HSK</shortName>
        <ecNumber evidence="8 9">2.7.1.39</ecNumber>
    </recommendedName>
</protein>
<dbReference type="NCBIfam" id="TIGR00938">
    <property type="entry name" value="thrB_alt"/>
    <property type="match status" value="1"/>
</dbReference>
<keyword evidence="1 8" id="KW-0028">Amino-acid biosynthesis</keyword>
<sequence length="319" mass="36081">MAVYTPVSHQELSAFLVNFDIGKLLSYEGIEAGIENTNFFVNTTSGRYVLTLFEKYGREELTFYLDLMCHLSAANISVASPIVSNDGEVLGLLNNKPAALVTCLSGRTELKTTELHCSAIGRELARIHLVAVSFPQQHISDHGHEWRIETAQQILPDLDRQDAEFLRQEVVFQQSLITDGLPAGVIHADLFHDNALFEKGELSGVIDWYFACNDFWLYDLAVVVNDWCCQDDGALDEGKLMACLSAYHQVRPLSQRESECWPGLLRAAALRFWLSRLLDMLSPRSGEMVRQKDPNECRDKLQKRIHELGLIRSSWPVRL</sequence>
<keyword evidence="2 8" id="KW-0808">Transferase</keyword>
<reference evidence="11" key="1">
    <citation type="submission" date="2020-01" db="EMBL/GenBank/DDBJ databases">
        <authorList>
            <person name="Meier V. D."/>
            <person name="Meier V D."/>
        </authorList>
    </citation>
    <scope>NUCLEOTIDE SEQUENCE</scope>
    <source>
        <strain evidence="11">HLG_WM_MAG_09</strain>
    </source>
</reference>
<organism evidence="11">
    <name type="scientific">uncultured Thiotrichaceae bacterium</name>
    <dbReference type="NCBI Taxonomy" id="298394"/>
    <lineage>
        <taxon>Bacteria</taxon>
        <taxon>Pseudomonadati</taxon>
        <taxon>Pseudomonadota</taxon>
        <taxon>Gammaproteobacteria</taxon>
        <taxon>Thiotrichales</taxon>
        <taxon>Thiotrichaceae</taxon>
        <taxon>environmental samples</taxon>
    </lineage>
</organism>
<dbReference type="PANTHER" id="PTHR21064">
    <property type="entry name" value="AMINOGLYCOSIDE PHOSPHOTRANSFERASE DOMAIN-CONTAINING PROTEIN-RELATED"/>
    <property type="match status" value="1"/>
</dbReference>
<feature type="domain" description="Aminoglycoside phosphotransferase" evidence="10">
    <location>
        <begin position="27"/>
        <end position="253"/>
    </location>
</feature>
<evidence type="ECO:0000313" key="11">
    <source>
        <dbReference type="EMBL" id="CAA6808529.1"/>
    </source>
</evidence>
<dbReference type="Pfam" id="PF01636">
    <property type="entry name" value="APH"/>
    <property type="match status" value="1"/>
</dbReference>
<evidence type="ECO:0000259" key="10">
    <source>
        <dbReference type="Pfam" id="PF01636"/>
    </source>
</evidence>
<dbReference type="GO" id="GO:0009088">
    <property type="term" value="P:threonine biosynthetic process"/>
    <property type="evidence" value="ECO:0007669"/>
    <property type="project" value="UniProtKB-UniRule"/>
</dbReference>
<evidence type="ECO:0000256" key="3">
    <source>
        <dbReference type="ARBA" id="ARBA00022697"/>
    </source>
</evidence>
<comment type="similarity">
    <text evidence="7 8">Belongs to the pseudomonas-type ThrB family.</text>
</comment>
<dbReference type="EC" id="2.7.1.39" evidence="8 9"/>
<evidence type="ECO:0000256" key="1">
    <source>
        <dbReference type="ARBA" id="ARBA00022605"/>
    </source>
</evidence>
<evidence type="ECO:0000256" key="7">
    <source>
        <dbReference type="ARBA" id="ARBA00038240"/>
    </source>
</evidence>
<gene>
    <name evidence="8" type="primary">thrB</name>
    <name evidence="11" type="ORF">HELGO_WM31948</name>
</gene>
<dbReference type="PANTHER" id="PTHR21064:SF6">
    <property type="entry name" value="AMINOGLYCOSIDE PHOSPHOTRANSFERASE DOMAIN-CONTAINING PROTEIN"/>
    <property type="match status" value="1"/>
</dbReference>
<comment type="catalytic activity">
    <reaction evidence="8">
        <text>L-homoserine + ATP = O-phospho-L-homoserine + ADP + H(+)</text>
        <dbReference type="Rhea" id="RHEA:13985"/>
        <dbReference type="ChEBI" id="CHEBI:15378"/>
        <dbReference type="ChEBI" id="CHEBI:30616"/>
        <dbReference type="ChEBI" id="CHEBI:57476"/>
        <dbReference type="ChEBI" id="CHEBI:57590"/>
        <dbReference type="ChEBI" id="CHEBI:456216"/>
        <dbReference type="EC" id="2.7.1.39"/>
    </reaction>
</comment>
<evidence type="ECO:0000256" key="4">
    <source>
        <dbReference type="ARBA" id="ARBA00022741"/>
    </source>
</evidence>
<evidence type="ECO:0000256" key="8">
    <source>
        <dbReference type="HAMAP-Rule" id="MF_00301"/>
    </source>
</evidence>
<dbReference type="UniPathway" id="UPA00050">
    <property type="reaction ID" value="UER00064"/>
</dbReference>
<keyword evidence="5 8" id="KW-0418">Kinase</keyword>
<name>A0A6S6SZB7_9GAMM</name>
<dbReference type="InterPro" id="IPR011009">
    <property type="entry name" value="Kinase-like_dom_sf"/>
</dbReference>
<dbReference type="InterPro" id="IPR002575">
    <property type="entry name" value="Aminoglycoside_PTrfase"/>
</dbReference>
<evidence type="ECO:0000256" key="6">
    <source>
        <dbReference type="ARBA" id="ARBA00022840"/>
    </source>
</evidence>
<keyword evidence="3 8" id="KW-0791">Threonine biosynthesis</keyword>
<dbReference type="GO" id="GO:0005524">
    <property type="term" value="F:ATP binding"/>
    <property type="evidence" value="ECO:0007669"/>
    <property type="project" value="UniProtKB-KW"/>
</dbReference>
<keyword evidence="4 8" id="KW-0547">Nucleotide-binding</keyword>
<dbReference type="CDD" id="cd05153">
    <property type="entry name" value="HomoserineK_II"/>
    <property type="match status" value="1"/>
</dbReference>